<dbReference type="InterPro" id="IPR006179">
    <property type="entry name" value="5_nucleotidase/apyrase"/>
</dbReference>
<dbReference type="GO" id="GO:0009166">
    <property type="term" value="P:nucleotide catabolic process"/>
    <property type="evidence" value="ECO:0007669"/>
    <property type="project" value="InterPro"/>
</dbReference>
<evidence type="ECO:0000256" key="4">
    <source>
        <dbReference type="SAM" id="MobiDB-lite"/>
    </source>
</evidence>
<evidence type="ECO:0000259" key="5">
    <source>
        <dbReference type="Pfam" id="PF00149"/>
    </source>
</evidence>
<accession>A0A3S4ARG8</accession>
<feature type="compositionally biased region" description="Acidic residues" evidence="4">
    <location>
        <begin position="593"/>
        <end position="604"/>
    </location>
</feature>
<keyword evidence="3" id="KW-0378">Hydrolase</keyword>
<feature type="region of interest" description="Disordered" evidence="4">
    <location>
        <begin position="533"/>
        <end position="572"/>
    </location>
</feature>
<dbReference type="Pfam" id="PF00149">
    <property type="entry name" value="Metallophos"/>
    <property type="match status" value="1"/>
</dbReference>
<dbReference type="InterPro" id="IPR008334">
    <property type="entry name" value="5'-Nucleotdase_C"/>
</dbReference>
<evidence type="ECO:0000256" key="3">
    <source>
        <dbReference type="RuleBase" id="RU362119"/>
    </source>
</evidence>
<dbReference type="Gene3D" id="3.60.21.10">
    <property type="match status" value="1"/>
</dbReference>
<dbReference type="InterPro" id="IPR004843">
    <property type="entry name" value="Calcineurin-like_PHP"/>
</dbReference>
<dbReference type="Gene3D" id="3.90.780.10">
    <property type="entry name" value="5'-Nucleotidase, C-terminal domain"/>
    <property type="match status" value="1"/>
</dbReference>
<dbReference type="AlphaFoldDB" id="A0A3S4ARG8"/>
<dbReference type="GO" id="GO:0016787">
    <property type="term" value="F:hydrolase activity"/>
    <property type="evidence" value="ECO:0007669"/>
    <property type="project" value="UniProtKB-KW"/>
</dbReference>
<feature type="domain" description="Calcineurin-like phosphoesterase" evidence="5">
    <location>
        <begin position="28"/>
        <end position="245"/>
    </location>
</feature>
<sequence>MSPSSAPPSAEPVVTFSSGRDLNTPPDLRLLHFNDVYHLDPSSAEPAGGAARFVTVCKEYREAERFRGQPELVTLFSGDVFNPSLESSITKGSHMVPLLNLIGTDCACVGNHDLDFGVLQFGHLASQCRFPWLLANVLDPALGADVPLGGAAKTHMLTASNGLRIGLLGLGEREWLETVNALPPGVVCRPAAEVARELVPQLRAHGADLVVALTHMREPGDLALAEQLAGTDAAPDLILGGHDHFYSHSLVRGRTHVLRSGSDFKQLSYLELRRAAADDGSGRRWDVDIWRRDVVRAVREDAETLALVDRLTAKLKKSLEKPVGFTAAPLDARFTTVRLRESNLGNFVCDLMRHHYGAECALMAAGTIRGDQVYPPGPIRVRDVTDCFPFEDPIVVIKVSGRAIWDALENGVSLYPALEGRFPQVSNIRFTFDPSRPPGSRIVSAEIGGAPLDPGRVYVLATRGYMGRGKDGYRSLLVRSEGGECEELVSEENGILISTMLRQYFMSLTVLARWKRWGPALDRHWSRVAEGVHESHPVVGQPLGSPPAGDAREGRPGHETSANEASGGGGWAEWTPARLRQRRASIPPMLGSAEDDSEDESAGEDGERARQRARDLDRQLAVMRRVFRKWCRLARVHGKNIRTCDSLAESECDVGWTRAIAPRVEGRIRMVTGSAAPGTEGQ</sequence>
<feature type="compositionally biased region" description="Pro residues" evidence="4">
    <location>
        <begin position="1"/>
        <end position="10"/>
    </location>
</feature>
<gene>
    <name evidence="7" type="ORF">TT172_LOCUS6495</name>
</gene>
<dbReference type="SUPFAM" id="SSF56300">
    <property type="entry name" value="Metallo-dependent phosphatases"/>
    <property type="match status" value="1"/>
</dbReference>
<dbReference type="PANTHER" id="PTHR11575">
    <property type="entry name" value="5'-NUCLEOTIDASE-RELATED"/>
    <property type="match status" value="1"/>
</dbReference>
<name>A0A3S4ARG8_9PEZI</name>
<comment type="similarity">
    <text evidence="1 3">Belongs to the 5'-nucleotidase family.</text>
</comment>
<dbReference type="Pfam" id="PF02872">
    <property type="entry name" value="5_nucleotid_C"/>
    <property type="match status" value="1"/>
</dbReference>
<dbReference type="PANTHER" id="PTHR11575:SF48">
    <property type="entry name" value="5'-NUCLEOTIDASE"/>
    <property type="match status" value="1"/>
</dbReference>
<dbReference type="InterPro" id="IPR036907">
    <property type="entry name" value="5'-Nucleotdase_C_sf"/>
</dbReference>
<dbReference type="GO" id="GO:0000166">
    <property type="term" value="F:nucleotide binding"/>
    <property type="evidence" value="ECO:0007669"/>
    <property type="project" value="UniProtKB-KW"/>
</dbReference>
<organism evidence="7 8">
    <name type="scientific">Thermothielavioides terrestris</name>
    <dbReference type="NCBI Taxonomy" id="2587410"/>
    <lineage>
        <taxon>Eukaryota</taxon>
        <taxon>Fungi</taxon>
        <taxon>Dikarya</taxon>
        <taxon>Ascomycota</taxon>
        <taxon>Pezizomycotina</taxon>
        <taxon>Sordariomycetes</taxon>
        <taxon>Sordariomycetidae</taxon>
        <taxon>Sordariales</taxon>
        <taxon>Chaetomiaceae</taxon>
        <taxon>Thermothielavioides</taxon>
    </lineage>
</organism>
<keyword evidence="3" id="KW-0547">Nucleotide-binding</keyword>
<evidence type="ECO:0000256" key="2">
    <source>
        <dbReference type="ARBA" id="ARBA00022729"/>
    </source>
</evidence>
<feature type="region of interest" description="Disordered" evidence="4">
    <location>
        <begin position="1"/>
        <end position="21"/>
    </location>
</feature>
<dbReference type="Proteomes" id="UP000289323">
    <property type="component" value="Unassembled WGS sequence"/>
</dbReference>
<evidence type="ECO:0000256" key="1">
    <source>
        <dbReference type="ARBA" id="ARBA00006654"/>
    </source>
</evidence>
<dbReference type="SUPFAM" id="SSF55816">
    <property type="entry name" value="5'-nucleotidase (syn. UDP-sugar hydrolase), C-terminal domain"/>
    <property type="match status" value="1"/>
</dbReference>
<evidence type="ECO:0000313" key="7">
    <source>
        <dbReference type="EMBL" id="SPQ24076.1"/>
    </source>
</evidence>
<feature type="domain" description="5'-Nucleotidase C-terminal" evidence="6">
    <location>
        <begin position="323"/>
        <end position="474"/>
    </location>
</feature>
<dbReference type="InterPro" id="IPR029052">
    <property type="entry name" value="Metallo-depent_PP-like"/>
</dbReference>
<dbReference type="PRINTS" id="PR01607">
    <property type="entry name" value="APYRASEFAMLY"/>
</dbReference>
<keyword evidence="2" id="KW-0732">Signal</keyword>
<reference evidence="7 8" key="1">
    <citation type="submission" date="2018-04" db="EMBL/GenBank/DDBJ databases">
        <authorList>
            <person name="Huttner S."/>
            <person name="Dainat J."/>
        </authorList>
    </citation>
    <scope>NUCLEOTIDE SEQUENCE [LARGE SCALE GENOMIC DNA]</scope>
</reference>
<evidence type="ECO:0000259" key="6">
    <source>
        <dbReference type="Pfam" id="PF02872"/>
    </source>
</evidence>
<proteinExistence type="inferred from homology"/>
<feature type="compositionally biased region" description="Basic and acidic residues" evidence="4">
    <location>
        <begin position="605"/>
        <end position="614"/>
    </location>
</feature>
<protein>
    <submittedName>
        <fullName evidence="7">92d2bbde-163f-4fa5-bdd0-e4ac3ffd95cd</fullName>
    </submittedName>
</protein>
<dbReference type="EMBL" id="OUUZ01000011">
    <property type="protein sequence ID" value="SPQ24076.1"/>
    <property type="molecule type" value="Genomic_DNA"/>
</dbReference>
<feature type="region of interest" description="Disordered" evidence="4">
    <location>
        <begin position="588"/>
        <end position="614"/>
    </location>
</feature>
<evidence type="ECO:0000313" key="8">
    <source>
        <dbReference type="Proteomes" id="UP000289323"/>
    </source>
</evidence>